<feature type="binding site" evidence="18">
    <location>
        <position position="1172"/>
    </location>
    <ligand>
        <name>S-adenosyl-L-methionine</name>
        <dbReference type="ChEBI" id="CHEBI:59789"/>
    </ligand>
</feature>
<comment type="cofactor">
    <cofactor evidence="2 16 17">
        <name>methylcob(III)alamin</name>
        <dbReference type="ChEBI" id="CHEBI:28115"/>
    </cofactor>
</comment>
<dbReference type="Pfam" id="PF02310">
    <property type="entry name" value="B12-binding"/>
    <property type="match status" value="1"/>
</dbReference>
<evidence type="ECO:0000256" key="12">
    <source>
        <dbReference type="ARBA" id="ARBA00022737"/>
    </source>
</evidence>
<dbReference type="CDD" id="cd00740">
    <property type="entry name" value="MeTr"/>
    <property type="match status" value="1"/>
</dbReference>
<keyword evidence="9 16" id="KW-0808">Transferase</keyword>
<keyword evidence="13 16" id="KW-0862">Zinc</keyword>
<accession>A0A2G5BCZ3</accession>
<dbReference type="PROSITE" id="PS51337">
    <property type="entry name" value="B12_BINDING_NTER"/>
    <property type="match status" value="1"/>
</dbReference>
<dbReference type="Gene3D" id="3.10.196.10">
    <property type="entry name" value="Vitamin B12-dependent methionine synthase, activation domain"/>
    <property type="match status" value="1"/>
</dbReference>
<feature type="binding site" evidence="17 19">
    <location>
        <position position="324"/>
    </location>
    <ligand>
        <name>Zn(2+)</name>
        <dbReference type="ChEBI" id="CHEBI:29105"/>
    </ligand>
</feature>
<name>A0A2G5BCZ3_COERN</name>
<dbReference type="SUPFAM" id="SSF82282">
    <property type="entry name" value="Homocysteine S-methyltransferase"/>
    <property type="match status" value="1"/>
</dbReference>
<dbReference type="PIRSF" id="PIRSF000381">
    <property type="entry name" value="MetH"/>
    <property type="match status" value="1"/>
</dbReference>
<evidence type="ECO:0000256" key="9">
    <source>
        <dbReference type="ARBA" id="ARBA00022679"/>
    </source>
</evidence>
<dbReference type="EMBL" id="KZ303497">
    <property type="protein sequence ID" value="PIA16873.1"/>
    <property type="molecule type" value="Genomic_DNA"/>
</dbReference>
<evidence type="ECO:0000256" key="17">
    <source>
        <dbReference type="PIRSR" id="PIRSR000381-1"/>
    </source>
</evidence>
<feature type="binding site" evidence="18">
    <location>
        <begin position="1227"/>
        <end position="1228"/>
    </location>
    <ligand>
        <name>S-adenosyl-L-methionine</name>
        <dbReference type="ChEBI" id="CHEBI:59789"/>
    </ligand>
</feature>
<dbReference type="InterPro" id="IPR036724">
    <property type="entry name" value="Cobalamin-bd_sf"/>
</dbReference>
<feature type="binding site" evidence="18">
    <location>
        <begin position="783"/>
        <end position="787"/>
    </location>
    <ligand>
        <name>methylcob(III)alamin</name>
        <dbReference type="ChEBI" id="CHEBI:28115"/>
    </ligand>
</feature>
<dbReference type="InterPro" id="IPR011005">
    <property type="entry name" value="Dihydropteroate_synth-like_sf"/>
</dbReference>
<evidence type="ECO:0000256" key="8">
    <source>
        <dbReference type="ARBA" id="ARBA00022628"/>
    </source>
</evidence>
<dbReference type="FunFam" id="1.10.1240.10:FF:000001">
    <property type="entry name" value="Methionine synthase"/>
    <property type="match status" value="1"/>
</dbReference>
<evidence type="ECO:0000256" key="1">
    <source>
        <dbReference type="ARBA" id="ARBA00001947"/>
    </source>
</evidence>
<dbReference type="CDD" id="cd02069">
    <property type="entry name" value="methionine_synthase_B12_BD"/>
    <property type="match status" value="1"/>
</dbReference>
<proteinExistence type="inferred from homology"/>
<evidence type="ECO:0000256" key="14">
    <source>
        <dbReference type="ARBA" id="ARBA00023167"/>
    </source>
</evidence>
<feature type="domain" description="Hcy-binding" evidence="20">
    <location>
        <begin position="18"/>
        <end position="339"/>
    </location>
</feature>
<dbReference type="FunFam" id="3.20.20.20:FF:000002">
    <property type="entry name" value="Methionine synthase"/>
    <property type="match status" value="1"/>
</dbReference>
<dbReference type="GO" id="GO:0032259">
    <property type="term" value="P:methylation"/>
    <property type="evidence" value="ECO:0007669"/>
    <property type="project" value="UniProtKB-KW"/>
</dbReference>
<keyword evidence="11 16" id="KW-0479">Metal-binding</keyword>
<comment type="domain">
    <text evidence="16">Modular enzyme with four functionally distinct domains. The isolated Hcy-binding domain catalyzes methyl transfer from free methylcobalamin to homocysteine. The Hcy-binding domain in association with the pterin-binding domain catalyzes the methylation of cob(I)alamin by methyltetrahydrofolate and the methylation of homocysteine. The B12-binding domain binds the cofactor. The AdoMet activation domain binds S-adenosyl-L-methionine. Under aerobic conditions cob(I)alamin can be converted to inactive cob(II)alamin. Reductive methylation by S-adenosyl-L-methionine and flavodoxin regenerates methylcobalamin.</text>
</comment>
<feature type="domain" description="B12-binding" evidence="23">
    <location>
        <begin position="773"/>
        <end position="908"/>
    </location>
</feature>
<dbReference type="FunFam" id="3.20.20.330:FF:000001">
    <property type="entry name" value="Methionine synthase"/>
    <property type="match status" value="1"/>
</dbReference>
<dbReference type="GO" id="GO:0005829">
    <property type="term" value="C:cytosol"/>
    <property type="evidence" value="ECO:0007669"/>
    <property type="project" value="TreeGrafter"/>
</dbReference>
<dbReference type="PROSITE" id="PS50970">
    <property type="entry name" value="HCY"/>
    <property type="match status" value="1"/>
</dbReference>
<keyword evidence="14 16" id="KW-0486">Methionine biosynthesis</keyword>
<evidence type="ECO:0000259" key="22">
    <source>
        <dbReference type="PROSITE" id="PS50974"/>
    </source>
</evidence>
<dbReference type="STRING" id="763665.A0A2G5BCZ3"/>
<dbReference type="PROSITE" id="PS50974">
    <property type="entry name" value="ADOMET_ACTIVATION"/>
    <property type="match status" value="1"/>
</dbReference>
<feature type="domain" description="AdoMet activation" evidence="22">
    <location>
        <begin position="924"/>
        <end position="1264"/>
    </location>
</feature>
<dbReference type="PROSITE" id="PS50972">
    <property type="entry name" value="PTERIN_BINDING"/>
    <property type="match status" value="1"/>
</dbReference>
<dbReference type="InterPro" id="IPR003759">
    <property type="entry name" value="Cbl-bd_cap"/>
</dbReference>
<dbReference type="InterPro" id="IPR011822">
    <property type="entry name" value="MetH"/>
</dbReference>
<dbReference type="EC" id="2.1.1.13" evidence="5 16"/>
<evidence type="ECO:0000256" key="2">
    <source>
        <dbReference type="ARBA" id="ARBA00001956"/>
    </source>
</evidence>
<keyword evidence="7 16" id="KW-0028">Amino-acid biosynthesis</keyword>
<feature type="binding site" evidence="18">
    <location>
        <position position="831"/>
    </location>
    <ligand>
        <name>methylcob(III)alamin</name>
        <dbReference type="ChEBI" id="CHEBI:28115"/>
    </ligand>
</feature>
<dbReference type="InterPro" id="IPR050554">
    <property type="entry name" value="Met_Synthase/Corrinoid"/>
</dbReference>
<comment type="similarity">
    <text evidence="4">Belongs to the vitamin-B12 dependent methionine synthase family.</text>
</comment>
<keyword evidence="6 16" id="KW-0489">Methyltransferase</keyword>
<keyword evidence="26" id="KW-1185">Reference proteome</keyword>
<dbReference type="Pfam" id="PF02607">
    <property type="entry name" value="B12-binding_2"/>
    <property type="match status" value="1"/>
</dbReference>
<evidence type="ECO:0000256" key="4">
    <source>
        <dbReference type="ARBA" id="ARBA00010398"/>
    </source>
</evidence>
<evidence type="ECO:0000259" key="21">
    <source>
        <dbReference type="PROSITE" id="PS50972"/>
    </source>
</evidence>
<comment type="cofactor">
    <cofactor evidence="1 16 19">
        <name>Zn(2+)</name>
        <dbReference type="ChEBI" id="CHEBI:29105"/>
    </cofactor>
</comment>
<dbReference type="Gene3D" id="1.10.1240.10">
    <property type="entry name" value="Methionine synthase domain"/>
    <property type="match status" value="1"/>
</dbReference>
<dbReference type="Gene3D" id="3.40.50.280">
    <property type="entry name" value="Cobalamin-binding domain"/>
    <property type="match status" value="1"/>
</dbReference>
<feature type="binding site" evidence="18">
    <location>
        <position position="976"/>
    </location>
    <ligand>
        <name>S-adenosyl-L-methionine</name>
        <dbReference type="ChEBI" id="CHEBI:59789"/>
    </ligand>
</feature>
<feature type="binding site" evidence="17 19">
    <location>
        <position position="261"/>
    </location>
    <ligand>
        <name>Zn(2+)</name>
        <dbReference type="ChEBI" id="CHEBI:29105"/>
    </ligand>
</feature>
<comment type="function">
    <text evidence="16">Catalyzes the transfer of a methyl group from methyl-cobalamin to homocysteine, yielding enzyme-bound cob(I)alamin and methionine. Subsequently, remethylates the cofactor using methyltetrahydrofolate.</text>
</comment>
<dbReference type="InterPro" id="IPR037010">
    <property type="entry name" value="VitB12-dep_Met_synth_activ_sf"/>
</dbReference>
<reference evidence="25 26" key="1">
    <citation type="journal article" date="2015" name="Genome Biol. Evol.">
        <title>Phylogenomic analyses indicate that early fungi evolved digesting cell walls of algal ancestors of land plants.</title>
        <authorList>
            <person name="Chang Y."/>
            <person name="Wang S."/>
            <person name="Sekimoto S."/>
            <person name="Aerts A.L."/>
            <person name="Choi C."/>
            <person name="Clum A."/>
            <person name="LaButti K.M."/>
            <person name="Lindquist E.A."/>
            <person name="Yee Ngan C."/>
            <person name="Ohm R.A."/>
            <person name="Salamov A.A."/>
            <person name="Grigoriev I.V."/>
            <person name="Spatafora J.W."/>
            <person name="Berbee M.L."/>
        </authorList>
    </citation>
    <scope>NUCLEOTIDE SEQUENCE [LARGE SCALE GENOMIC DNA]</scope>
    <source>
        <strain evidence="25 26">NRRL 1564</strain>
    </source>
</reference>
<comment type="catalytic activity">
    <reaction evidence="16">
        <text>(6S)-5-methyl-5,6,7,8-tetrahydrofolate + L-homocysteine = (6S)-5,6,7,8-tetrahydrofolate + L-methionine</text>
        <dbReference type="Rhea" id="RHEA:11172"/>
        <dbReference type="ChEBI" id="CHEBI:18608"/>
        <dbReference type="ChEBI" id="CHEBI:57453"/>
        <dbReference type="ChEBI" id="CHEBI:57844"/>
        <dbReference type="ChEBI" id="CHEBI:58199"/>
        <dbReference type="EC" id="2.1.1.13"/>
    </reaction>
</comment>
<dbReference type="GO" id="GO:0046653">
    <property type="term" value="P:tetrahydrofolate metabolic process"/>
    <property type="evidence" value="ECO:0007669"/>
    <property type="project" value="TreeGrafter"/>
</dbReference>
<evidence type="ECO:0000313" key="26">
    <source>
        <dbReference type="Proteomes" id="UP000242474"/>
    </source>
</evidence>
<dbReference type="OrthoDB" id="261426at2759"/>
<dbReference type="InterPro" id="IPR006158">
    <property type="entry name" value="Cobalamin-bd"/>
</dbReference>
<dbReference type="SUPFAM" id="SSF51717">
    <property type="entry name" value="Dihydropteroate synthetase-like"/>
    <property type="match status" value="1"/>
</dbReference>
<evidence type="ECO:0000256" key="3">
    <source>
        <dbReference type="ARBA" id="ARBA00005178"/>
    </source>
</evidence>
<evidence type="ECO:0000256" key="6">
    <source>
        <dbReference type="ARBA" id="ARBA00022603"/>
    </source>
</evidence>
<keyword evidence="12" id="KW-0677">Repeat</keyword>
<organism evidence="25 26">
    <name type="scientific">Coemansia reversa (strain ATCC 12441 / NRRL 1564)</name>
    <dbReference type="NCBI Taxonomy" id="763665"/>
    <lineage>
        <taxon>Eukaryota</taxon>
        <taxon>Fungi</taxon>
        <taxon>Fungi incertae sedis</taxon>
        <taxon>Zoopagomycota</taxon>
        <taxon>Kickxellomycotina</taxon>
        <taxon>Kickxellomycetes</taxon>
        <taxon>Kickxellales</taxon>
        <taxon>Kickxellaceae</taxon>
        <taxon>Coemansia</taxon>
    </lineage>
</organism>
<dbReference type="AlphaFoldDB" id="A0A2G5BCZ3"/>
<dbReference type="Gene3D" id="3.20.20.20">
    <property type="entry name" value="Dihydropteroate synthase-like"/>
    <property type="match status" value="1"/>
</dbReference>
<evidence type="ECO:0000259" key="20">
    <source>
        <dbReference type="PROSITE" id="PS50970"/>
    </source>
</evidence>
<feature type="binding site" evidence="18">
    <location>
        <position position="710"/>
    </location>
    <ligand>
        <name>methylcob(III)alamin</name>
        <dbReference type="ChEBI" id="CHEBI:28115"/>
    </ligand>
</feature>
<evidence type="ECO:0000256" key="18">
    <source>
        <dbReference type="PIRSR" id="PIRSR000381-2"/>
    </source>
</evidence>
<dbReference type="GO" id="GO:0008270">
    <property type="term" value="F:zinc ion binding"/>
    <property type="evidence" value="ECO:0007669"/>
    <property type="project" value="UniProtKB-UniRule"/>
</dbReference>
<dbReference type="SUPFAM" id="SSF47644">
    <property type="entry name" value="Methionine synthase domain"/>
    <property type="match status" value="1"/>
</dbReference>
<dbReference type="SUPFAM" id="SSF52242">
    <property type="entry name" value="Cobalamin (vitamin B12)-binding domain"/>
    <property type="match status" value="1"/>
</dbReference>
<dbReference type="PANTHER" id="PTHR45833">
    <property type="entry name" value="METHIONINE SYNTHASE"/>
    <property type="match status" value="1"/>
</dbReference>
<dbReference type="GO" id="GO:0031419">
    <property type="term" value="F:cobalamin binding"/>
    <property type="evidence" value="ECO:0007669"/>
    <property type="project" value="UniProtKB-UniRule"/>
</dbReference>
<evidence type="ECO:0000256" key="11">
    <source>
        <dbReference type="ARBA" id="ARBA00022723"/>
    </source>
</evidence>
<dbReference type="InterPro" id="IPR003726">
    <property type="entry name" value="HCY_dom"/>
</dbReference>
<protein>
    <recommendedName>
        <fullName evidence="5 16">Methionine synthase</fullName>
        <ecNumber evidence="5 16">2.1.1.13</ecNumber>
    </recommendedName>
    <alternativeName>
        <fullName evidence="16">5-methyltetrahydrofolate--homocysteine methyltransferase</fullName>
    </alternativeName>
</protein>
<dbReference type="InterPro" id="IPR036589">
    <property type="entry name" value="HCY_dom_sf"/>
</dbReference>
<evidence type="ECO:0000256" key="15">
    <source>
        <dbReference type="ARBA" id="ARBA00023285"/>
    </source>
</evidence>
<keyword evidence="10 16" id="KW-0949">S-adenosyl-L-methionine</keyword>
<comment type="pathway">
    <text evidence="3 16">Amino-acid biosynthesis; L-methionine biosynthesis via de novo pathway; L-methionine from L-homocysteine (MetH route): step 1/1.</text>
</comment>
<dbReference type="UniPathway" id="UPA00051">
    <property type="reaction ID" value="UER00081"/>
</dbReference>
<dbReference type="InterPro" id="IPR036594">
    <property type="entry name" value="Meth_synthase_dom"/>
</dbReference>
<dbReference type="FunFam" id="3.40.50.280:FF:000001">
    <property type="entry name" value="Methionine synthase"/>
    <property type="match status" value="1"/>
</dbReference>
<feature type="domain" description="B12-binding N-terminal" evidence="24">
    <location>
        <begin position="663"/>
        <end position="760"/>
    </location>
</feature>
<evidence type="ECO:0000256" key="10">
    <source>
        <dbReference type="ARBA" id="ARBA00022691"/>
    </source>
</evidence>
<dbReference type="Proteomes" id="UP000242474">
    <property type="component" value="Unassembled WGS sequence"/>
</dbReference>
<feature type="domain" description="Pterin-binding" evidence="21">
    <location>
        <begin position="372"/>
        <end position="637"/>
    </location>
</feature>
<dbReference type="InterPro" id="IPR004223">
    <property type="entry name" value="VitB12-dep_Met_synth_activ_dom"/>
</dbReference>
<keyword evidence="15 16" id="KW-0170">Cobalt</keyword>
<evidence type="ECO:0000256" key="19">
    <source>
        <dbReference type="PROSITE-ProRule" id="PRU00333"/>
    </source>
</evidence>
<dbReference type="Pfam" id="PF00809">
    <property type="entry name" value="Pterin_bind"/>
    <property type="match status" value="1"/>
</dbReference>
<evidence type="ECO:0000256" key="16">
    <source>
        <dbReference type="PIRNR" id="PIRNR000381"/>
    </source>
</evidence>
<evidence type="ECO:0000259" key="24">
    <source>
        <dbReference type="PROSITE" id="PS51337"/>
    </source>
</evidence>
<dbReference type="Pfam" id="PF02965">
    <property type="entry name" value="Met_synt_B12"/>
    <property type="match status" value="1"/>
</dbReference>
<evidence type="ECO:0000256" key="13">
    <source>
        <dbReference type="ARBA" id="ARBA00022833"/>
    </source>
</evidence>
<dbReference type="SUPFAM" id="SSF56507">
    <property type="entry name" value="Methionine synthase activation domain-like"/>
    <property type="match status" value="1"/>
</dbReference>
<dbReference type="SMART" id="SM01018">
    <property type="entry name" value="B12-binding_2"/>
    <property type="match status" value="1"/>
</dbReference>
<dbReference type="InterPro" id="IPR033706">
    <property type="entry name" value="Met_synthase_B12-bd"/>
</dbReference>
<dbReference type="Pfam" id="PF02574">
    <property type="entry name" value="S-methyl_trans"/>
    <property type="match status" value="1"/>
</dbReference>
<keyword evidence="8 16" id="KW-0846">Cobalamin</keyword>
<dbReference type="GO" id="GO:0050667">
    <property type="term" value="P:homocysteine metabolic process"/>
    <property type="evidence" value="ECO:0007669"/>
    <property type="project" value="TreeGrafter"/>
</dbReference>
<feature type="binding site" evidence="18">
    <location>
        <position position="887"/>
    </location>
    <ligand>
        <name>methylcob(III)alamin</name>
        <dbReference type="ChEBI" id="CHEBI:28115"/>
    </ligand>
</feature>
<evidence type="ECO:0000313" key="25">
    <source>
        <dbReference type="EMBL" id="PIA16873.1"/>
    </source>
</evidence>
<dbReference type="Gene3D" id="3.20.20.330">
    <property type="entry name" value="Homocysteine-binding-like domain"/>
    <property type="match status" value="1"/>
</dbReference>
<feature type="binding site" description="axial binding residue" evidence="17">
    <location>
        <position position="786"/>
    </location>
    <ligand>
        <name>methylcob(III)alamin</name>
        <dbReference type="ChEBI" id="CHEBI:28115"/>
    </ligand>
    <ligandPart>
        <name>Co</name>
        <dbReference type="ChEBI" id="CHEBI:27638"/>
    </ligandPart>
</feature>
<evidence type="ECO:0000259" key="23">
    <source>
        <dbReference type="PROSITE" id="PS51332"/>
    </source>
</evidence>
<sequence length="1264" mass="140106">MAPFSIVPAGFDSRRAATEYIESEMNKRIMFLDGAMGTEIQDLRLSEEEFRGERFKNHHKDLKGNNDLLVLTQPKLIYKIHLDYLLAGADFIGTNAFSGSSIAQSDYGLESVAYELNKAAAEIAKDACVDILKESPDRPRFVYGGIGPTNRTCSISPSVENPSFRNITFDELVTAYTEQIRGFLDGGADILMVETIFDTLNAKAALFAIDTLFEDGVYERVPVFISGTIVDQSGRTLSGQTGEAFITSVAHAEPMAIGLNCALGAIQMRPFLQTMANFTSSKIICYPNAGLPNTFGDYDETPEMMAENVKVFAREGLVNILGGCCGTTPAHIKAIREACKDYKPRVPGPDIRKSKLVLSGLEPLIYDENSNFLNIGERCNVAGSRKFARHILNNEYEEALAIARAQVENGGQVIDINMDEGMLDGEAAMTKFLNLISTEPDVAKVPIMVDSSNFAVVEAGLKCAQGKCIVNSISLKEGEADFLRKGRLIRRYGAAVVVMAFDEDGQAVECKDKLRICERSYRLLVDKVGFNPNDIIFDPNILTICTGMEEHNNYGVEFIQATSEIKSRLPGAKISGGVSNLSFSFRGKENVRQAMHSVFLYHAIKAGMDMGIVNPGFLTIYDEIPQDLLKICEDALWNRDPDSTEKLLEYAQTHGKDAVAKSAEEEWRALSVTDRLKHALVKGVTKYVVEDTEEARLNTAVYPRPLNVIEGPLMDGMSVVGDLFGAGKMFLPQVIKSARVMKKAVAHLIPFMEEERLANLQGKDIEDDNNIYNGTFVIATVKGDVHDIGKNIVGVVLGCNNYRVVDLGVMTPCEKIIEAAIREKADVIGLSGLITPSLDEMIHVAKELQRAGLKIPLLIGGATTSKTHTAVKIAPRYESPTIHCLDASRSVVVVSNLLDKDLRDDFIADIAEEYEEVRDDHYDSLKDRKYLSLQEAQSKSLKIEWTLPENLPPKPNMVGHKLYQNYDLNQLLPYIDWNPFFHVWQLRGKYPNRGYPKLFNDKTVGEEARRVFDEAQVMLRDLIDNHRIRAEAIVSILPANAQGDDIVVYKDESRTEMGGVYYGLRQQAEKDKESNEAYMCLSDFIAPASTGIPDYIGSIAASAGFGVDELAAKYEADNDDYSAIMVKALADRLAEAFTEKLHQEMRRELWGFAPDESLETQDLLSIKYQGIRPAPGYPSQPDHAEKTTMWKLGNIGDVTGIELTDSLMMHPGASVCALVFAHPKSSYFAVGKITKEQVLDYAVRKNVSIEEVETWLRPILSYDI</sequence>
<dbReference type="NCBIfam" id="NF007024">
    <property type="entry name" value="PRK09490.1"/>
    <property type="match status" value="1"/>
</dbReference>
<gene>
    <name evidence="25" type="ORF">COEREDRAFT_8021</name>
</gene>
<dbReference type="GO" id="GO:0008705">
    <property type="term" value="F:methionine synthase activity"/>
    <property type="evidence" value="ECO:0007669"/>
    <property type="project" value="UniProtKB-UniRule"/>
</dbReference>
<evidence type="ECO:0000256" key="7">
    <source>
        <dbReference type="ARBA" id="ARBA00022605"/>
    </source>
</evidence>
<feature type="binding site" evidence="18">
    <location>
        <position position="835"/>
    </location>
    <ligand>
        <name>methylcob(III)alamin</name>
        <dbReference type="ChEBI" id="CHEBI:28115"/>
    </ligand>
</feature>
<dbReference type="Gene3D" id="1.10.288.10">
    <property type="entry name" value="Cobalamin-dependent Methionine Synthase, domain 2"/>
    <property type="match status" value="1"/>
</dbReference>
<dbReference type="InterPro" id="IPR000489">
    <property type="entry name" value="Pterin-binding_dom"/>
</dbReference>
<evidence type="ECO:0000256" key="5">
    <source>
        <dbReference type="ARBA" id="ARBA00012032"/>
    </source>
</evidence>
<feature type="binding site" evidence="17 19">
    <location>
        <position position="325"/>
    </location>
    <ligand>
        <name>Zn(2+)</name>
        <dbReference type="ChEBI" id="CHEBI:29105"/>
    </ligand>
</feature>
<dbReference type="PANTHER" id="PTHR45833:SF1">
    <property type="entry name" value="METHIONINE SYNTHASE"/>
    <property type="match status" value="1"/>
</dbReference>
<dbReference type="NCBIfam" id="TIGR02082">
    <property type="entry name" value="metH"/>
    <property type="match status" value="1"/>
</dbReference>
<dbReference type="PROSITE" id="PS51332">
    <property type="entry name" value="B12_BINDING"/>
    <property type="match status" value="1"/>
</dbReference>